<name>A0AAU6PEV3_9GAMM</name>
<evidence type="ECO:0000256" key="5">
    <source>
        <dbReference type="ARBA" id="ARBA00022967"/>
    </source>
</evidence>
<evidence type="ECO:0000256" key="3">
    <source>
        <dbReference type="ARBA" id="ARBA00019906"/>
    </source>
</evidence>
<sequence>MDAVYGRQATTRDLIMESTLLSLLIWLPIFGGGLLILLGNERVTTARWVGLAISILVFVMSLSLWTGFDSSTHLMQFVEKSTWISQFNIHYHLGVDGISMPLIILTTFTTILVIGAGWEVIKKRPAHYIAAFLMMEGLIIGVFSSLDAILFYAFWEASLIPMLLIVGIWGGDNRVYAAIKFFLYTFLGSVFMLVSLIYMYNKGGSFSILDMHNLSLSATEQAWIFWAFFMAFAVKVPMFPVHTWLPDAHVQAPTGGSVILAAIMLKMGGYGFFRFSLPITPDASLQFSEVIIILSLIAIVYIGFVALVQRDMKKLIAYSSISHMGFVTLGVFALFLAYQPDNPEGALLGLEGAMVQMISHGFISAAMFLVVGVLYDRLHSREISTYGGVINSMPKFTGFAVLFAMANAGLPGTSGFVGEFMVILGAVQANIWYAVLAATTLIVGAAYTLWMVKRVFWGKITNPAVATLSDINTREFFILAILALAVLMMGLYPQPVIDAIHTSVNHLLQQALTSKL</sequence>
<evidence type="ECO:0000259" key="13">
    <source>
        <dbReference type="Pfam" id="PF00361"/>
    </source>
</evidence>
<feature type="transmembrane region" description="Helical" evidence="12">
    <location>
        <begin position="431"/>
        <end position="450"/>
    </location>
</feature>
<accession>A0AAU6PEV3</accession>
<feature type="transmembrane region" description="Helical" evidence="12">
    <location>
        <begin position="476"/>
        <end position="493"/>
    </location>
</feature>
<evidence type="ECO:0000256" key="1">
    <source>
        <dbReference type="ARBA" id="ARBA00004127"/>
    </source>
</evidence>
<dbReference type="PANTHER" id="PTHR43507:SF1">
    <property type="entry name" value="NADH-UBIQUINONE OXIDOREDUCTASE CHAIN 4"/>
    <property type="match status" value="1"/>
</dbReference>
<gene>
    <name evidence="15" type="primary">nuoM</name>
    <name evidence="15" type="ORF">Ctma_0236</name>
</gene>
<feature type="domain" description="NADH:quinone oxidoreductase/Mrp antiporter transmembrane" evidence="13">
    <location>
        <begin position="146"/>
        <end position="440"/>
    </location>
</feature>
<protein>
    <recommendedName>
        <fullName evidence="3">NADH-quinone oxidoreductase subunit M</fullName>
    </recommendedName>
    <alternativeName>
        <fullName evidence="9">NADH dehydrogenase I subunit M</fullName>
    </alternativeName>
    <alternativeName>
        <fullName evidence="10">NDH-1 subunit M</fullName>
    </alternativeName>
</protein>
<feature type="transmembrane region" description="Helical" evidence="12">
    <location>
        <begin position="20"/>
        <end position="39"/>
    </location>
</feature>
<keyword evidence="4 11" id="KW-0812">Transmembrane</keyword>
<feature type="transmembrane region" description="Helical" evidence="12">
    <location>
        <begin position="181"/>
        <end position="201"/>
    </location>
</feature>
<dbReference type="GO" id="GO:0008137">
    <property type="term" value="F:NADH dehydrogenase (ubiquinone) activity"/>
    <property type="evidence" value="ECO:0007669"/>
    <property type="project" value="InterPro"/>
</dbReference>
<dbReference type="NCBIfam" id="TIGR01972">
    <property type="entry name" value="NDH_I_M"/>
    <property type="match status" value="1"/>
</dbReference>
<evidence type="ECO:0000256" key="11">
    <source>
        <dbReference type="RuleBase" id="RU000320"/>
    </source>
</evidence>
<comment type="similarity">
    <text evidence="2">Belongs to the complex I subunit 4 family.</text>
</comment>
<feature type="transmembrane region" description="Helical" evidence="12">
    <location>
        <begin position="48"/>
        <end position="68"/>
    </location>
</feature>
<dbReference type="InterPro" id="IPR003918">
    <property type="entry name" value="NADH_UbQ_OxRdtase"/>
</dbReference>
<dbReference type="Pfam" id="PF01059">
    <property type="entry name" value="Oxidored_q5_N"/>
    <property type="match status" value="1"/>
</dbReference>
<evidence type="ECO:0000256" key="10">
    <source>
        <dbReference type="ARBA" id="ARBA00032798"/>
    </source>
</evidence>
<evidence type="ECO:0000313" key="15">
    <source>
        <dbReference type="EMBL" id="WXT99537.1"/>
    </source>
</evidence>
<feature type="domain" description="NADH:ubiquinone oxidoreductase chain 4 N-terminal" evidence="14">
    <location>
        <begin position="71"/>
        <end position="135"/>
    </location>
</feature>
<evidence type="ECO:0000256" key="6">
    <source>
        <dbReference type="ARBA" id="ARBA00022989"/>
    </source>
</evidence>
<evidence type="ECO:0000256" key="7">
    <source>
        <dbReference type="ARBA" id="ARBA00023027"/>
    </source>
</evidence>
<dbReference type="InterPro" id="IPR010227">
    <property type="entry name" value="NADH_Q_OxRdtase_chainM/4"/>
</dbReference>
<dbReference type="GO" id="GO:0003954">
    <property type="term" value="F:NADH dehydrogenase activity"/>
    <property type="evidence" value="ECO:0007669"/>
    <property type="project" value="TreeGrafter"/>
</dbReference>
<feature type="transmembrane region" description="Helical" evidence="12">
    <location>
        <begin position="221"/>
        <end position="241"/>
    </location>
</feature>
<evidence type="ECO:0000256" key="4">
    <source>
        <dbReference type="ARBA" id="ARBA00022692"/>
    </source>
</evidence>
<reference evidence="15" key="1">
    <citation type="submission" date="2023-10" db="EMBL/GenBank/DDBJ databases">
        <title>The first scallop-associated chemosynthetic bacterial symbiont.</title>
        <authorList>
            <person name="Lin Y.-T."/>
            <person name="Sun J."/>
            <person name="Ip J.C.-H."/>
            <person name="He X."/>
            <person name="Gao Z.-M."/>
            <person name="Perez M."/>
            <person name="Xu T."/>
            <person name="Qian P.-Y."/>
            <person name="Qiu J.-W."/>
        </authorList>
    </citation>
    <scope>NUCLEOTIDE SEQUENCE</scope>
    <source>
        <strain evidence="15">Gill1</strain>
    </source>
</reference>
<dbReference type="GO" id="GO:0015990">
    <property type="term" value="P:electron transport coupled proton transport"/>
    <property type="evidence" value="ECO:0007669"/>
    <property type="project" value="TreeGrafter"/>
</dbReference>
<feature type="transmembrane region" description="Helical" evidence="12">
    <location>
        <begin position="253"/>
        <end position="273"/>
    </location>
</feature>
<evidence type="ECO:0000256" key="12">
    <source>
        <dbReference type="SAM" id="Phobius"/>
    </source>
</evidence>
<dbReference type="InterPro" id="IPR001750">
    <property type="entry name" value="ND/Mrp_TM"/>
</dbReference>
<dbReference type="PANTHER" id="PTHR43507">
    <property type="entry name" value="NADH-UBIQUINONE OXIDOREDUCTASE CHAIN 4"/>
    <property type="match status" value="1"/>
</dbReference>
<evidence type="ECO:0000256" key="9">
    <source>
        <dbReference type="ARBA" id="ARBA00031584"/>
    </source>
</evidence>
<keyword evidence="5" id="KW-1278">Translocase</keyword>
<keyword evidence="7" id="KW-0520">NAD</keyword>
<dbReference type="EMBL" id="CP138327">
    <property type="protein sequence ID" value="WXT99537.1"/>
    <property type="molecule type" value="Genomic_DNA"/>
</dbReference>
<feature type="transmembrane region" description="Helical" evidence="12">
    <location>
        <begin position="98"/>
        <end position="118"/>
    </location>
</feature>
<evidence type="ECO:0000259" key="14">
    <source>
        <dbReference type="Pfam" id="PF01059"/>
    </source>
</evidence>
<evidence type="ECO:0000256" key="8">
    <source>
        <dbReference type="ARBA" id="ARBA00023136"/>
    </source>
</evidence>
<dbReference type="GO" id="GO:0048039">
    <property type="term" value="F:ubiquinone binding"/>
    <property type="evidence" value="ECO:0007669"/>
    <property type="project" value="TreeGrafter"/>
</dbReference>
<feature type="transmembrane region" description="Helical" evidence="12">
    <location>
        <begin position="357"/>
        <end position="375"/>
    </location>
</feature>
<evidence type="ECO:0000256" key="2">
    <source>
        <dbReference type="ARBA" id="ARBA00009025"/>
    </source>
</evidence>
<dbReference type="InterPro" id="IPR000260">
    <property type="entry name" value="NADH4_N"/>
</dbReference>
<organism evidence="15">
    <name type="scientific">Catillopecten margaritatus gill symbiont</name>
    <dbReference type="NCBI Taxonomy" id="3083288"/>
    <lineage>
        <taxon>Bacteria</taxon>
        <taxon>Pseudomonadati</taxon>
        <taxon>Pseudomonadota</taxon>
        <taxon>Gammaproteobacteria</taxon>
        <taxon>sulfur-oxidizing symbionts</taxon>
    </lineage>
</organism>
<comment type="subcellular location">
    <subcellularLocation>
        <location evidence="1">Endomembrane system</location>
        <topology evidence="1">Multi-pass membrane protein</topology>
    </subcellularLocation>
    <subcellularLocation>
        <location evidence="11">Membrane</location>
        <topology evidence="11">Multi-pass membrane protein</topology>
    </subcellularLocation>
</comment>
<dbReference type="GO" id="GO:0016020">
    <property type="term" value="C:membrane"/>
    <property type="evidence" value="ECO:0007669"/>
    <property type="project" value="UniProtKB-SubCell"/>
</dbReference>
<proteinExistence type="inferred from homology"/>
<feature type="transmembrane region" description="Helical" evidence="12">
    <location>
        <begin position="149"/>
        <end position="169"/>
    </location>
</feature>
<dbReference type="GO" id="GO:0012505">
    <property type="term" value="C:endomembrane system"/>
    <property type="evidence" value="ECO:0007669"/>
    <property type="project" value="UniProtKB-SubCell"/>
</dbReference>
<dbReference type="PRINTS" id="PR01437">
    <property type="entry name" value="NUOXDRDTASE4"/>
</dbReference>
<keyword evidence="8 12" id="KW-0472">Membrane</keyword>
<dbReference type="Pfam" id="PF00361">
    <property type="entry name" value="Proton_antipo_M"/>
    <property type="match status" value="1"/>
</dbReference>
<feature type="transmembrane region" description="Helical" evidence="12">
    <location>
        <begin position="285"/>
        <end position="308"/>
    </location>
</feature>
<dbReference type="GO" id="GO:0042773">
    <property type="term" value="P:ATP synthesis coupled electron transport"/>
    <property type="evidence" value="ECO:0007669"/>
    <property type="project" value="InterPro"/>
</dbReference>
<feature type="transmembrane region" description="Helical" evidence="12">
    <location>
        <begin position="396"/>
        <end position="425"/>
    </location>
</feature>
<feature type="transmembrane region" description="Helical" evidence="12">
    <location>
        <begin position="315"/>
        <end position="337"/>
    </location>
</feature>
<keyword evidence="6 12" id="KW-1133">Transmembrane helix</keyword>
<feature type="transmembrane region" description="Helical" evidence="12">
    <location>
        <begin position="125"/>
        <end position="143"/>
    </location>
</feature>
<dbReference type="NCBIfam" id="NF004501">
    <property type="entry name" value="PRK05846.1-5"/>
    <property type="match status" value="1"/>
</dbReference>
<dbReference type="NCBIfam" id="NF004499">
    <property type="entry name" value="PRK05846.1-3"/>
    <property type="match status" value="1"/>
</dbReference>
<dbReference type="AlphaFoldDB" id="A0AAU6PEV3"/>